<reference evidence="1" key="1">
    <citation type="submission" date="2023-04" db="EMBL/GenBank/DDBJ databases">
        <title>Draft Genome sequencing of Naganishia species isolated from polar environments using Oxford Nanopore Technology.</title>
        <authorList>
            <person name="Leo P."/>
            <person name="Venkateswaran K."/>
        </authorList>
    </citation>
    <scope>NUCLEOTIDE SEQUENCE</scope>
    <source>
        <strain evidence="1">DBVPG 5303</strain>
    </source>
</reference>
<evidence type="ECO:0000313" key="2">
    <source>
        <dbReference type="Proteomes" id="UP001234202"/>
    </source>
</evidence>
<accession>A0ACC2WXH5</accession>
<comment type="caution">
    <text evidence="1">The sequence shown here is derived from an EMBL/GenBank/DDBJ whole genome shotgun (WGS) entry which is preliminary data.</text>
</comment>
<sequence>MQGDHRILSRLLCPCSTTNPPPAPRPDRQTLADERSLIQKESAAIRTSFKEEDSFTRHNNIAKLLYIHMLGYPAHFGQIECLKLVASPRFSDKRLGYLGIMLLLDENQEVLMLVTNSLKNDMNHSNMYAVGLALCTFANISSEEMSRDLCNEIEKLLGSSNTYIRKKAALCAIRVIRRVPDLMDHFLEKAKSLLHDRNHGVLLAGITLVNEMCEVDEGVRGEFKKAVPLLVKHLKSLVTTGYSPEHDVGGITDPFLQVKILRLLRHLGEGDTEASEAMNDILAQVATNTDSTKNVGNAILYETVLTILEIESDSGLRVMAINILGKFLGNRDNNIRYVALNTLNKVALSDNAVQRHRDVVLSCLSDGDVSIRRRALELSYALINDQNIRIMMRELLAFLEVADNDFKTGLTTQISLAAERFAPNRRWHIDTVLRTLTLRDLWQAGNYVREEVLAGFIRLVCHTAELQAYTAQRLYQALREDISQESLTLATVWIVGEFGDAMLQSGASIDDGEQVKEINPSDIVDLFQLVLDSPYANTLIRQWTLMALAKLAIRFAEAGTASASVQQERIREILAGYSEATELEIQQRAVEFGQLFTKAEVVGGVLEHMPAPELKATIMGTVSEKRKVGSTRVDKDSLVDLMGDEMPSTNGSSTPTSALDNLGSTQNTQDLLADIFGSSASDVPSVAPTTKPQNAMNDIMSLFGNSAMSPQPTGATVSSQPPTYDLLSSLGATPRQVSQASPTTTPAPAPVTTPQPPQKPTLQSYTAYDKNGLKITLTPKANPAQPGMVQVLARFMASDGGVKNVNFQAAVPKTQQLQMLAMSNGDIPPGATETQQMRIIAPPGAQVRLRLRISFSKADSGEAVQEQVDFASFPAGLTLGQL</sequence>
<organism evidence="1 2">
    <name type="scientific">Naganishia onofrii</name>
    <dbReference type="NCBI Taxonomy" id="1851511"/>
    <lineage>
        <taxon>Eukaryota</taxon>
        <taxon>Fungi</taxon>
        <taxon>Dikarya</taxon>
        <taxon>Basidiomycota</taxon>
        <taxon>Agaricomycotina</taxon>
        <taxon>Tremellomycetes</taxon>
        <taxon>Filobasidiales</taxon>
        <taxon>Filobasidiaceae</taxon>
        <taxon>Naganishia</taxon>
    </lineage>
</organism>
<dbReference type="EMBL" id="JASBWV010000039">
    <property type="protein sequence ID" value="KAJ9116218.1"/>
    <property type="molecule type" value="Genomic_DNA"/>
</dbReference>
<proteinExistence type="predicted"/>
<name>A0ACC2WXH5_9TREE</name>
<keyword evidence="2" id="KW-1185">Reference proteome</keyword>
<dbReference type="Proteomes" id="UP001234202">
    <property type="component" value="Unassembled WGS sequence"/>
</dbReference>
<protein>
    <submittedName>
        <fullName evidence="1">Uncharacterized protein</fullName>
    </submittedName>
</protein>
<evidence type="ECO:0000313" key="1">
    <source>
        <dbReference type="EMBL" id="KAJ9116218.1"/>
    </source>
</evidence>
<gene>
    <name evidence="1" type="ORF">QFC24_006809</name>
</gene>